<dbReference type="InterPro" id="IPR016130">
    <property type="entry name" value="Tyr_Pase_AS"/>
</dbReference>
<keyword evidence="3" id="KW-1185">Reference proteome</keyword>
<dbReference type="EMBL" id="ML014400">
    <property type="protein sequence ID" value="RKO98573.1"/>
    <property type="molecule type" value="Genomic_DNA"/>
</dbReference>
<feature type="non-terminal residue" evidence="2">
    <location>
        <position position="1"/>
    </location>
</feature>
<reference evidence="3" key="1">
    <citation type="journal article" date="2018" name="Nat. Microbiol.">
        <title>Leveraging single-cell genomics to expand the fungal tree of life.</title>
        <authorList>
            <person name="Ahrendt S.R."/>
            <person name="Quandt C.A."/>
            <person name="Ciobanu D."/>
            <person name="Clum A."/>
            <person name="Salamov A."/>
            <person name="Andreopoulos B."/>
            <person name="Cheng J.F."/>
            <person name="Woyke T."/>
            <person name="Pelin A."/>
            <person name="Henrissat B."/>
            <person name="Reynolds N.K."/>
            <person name="Benny G.L."/>
            <person name="Smith M.E."/>
            <person name="James T.Y."/>
            <person name="Grigoriev I.V."/>
        </authorList>
    </citation>
    <scope>NUCLEOTIDE SEQUENCE [LARGE SCALE GENOMIC DNA]</scope>
    <source>
        <strain evidence="3">ATCC 52028</strain>
    </source>
</reference>
<dbReference type="PROSITE" id="PS00383">
    <property type="entry name" value="TYR_PHOSPHATASE_1"/>
    <property type="match status" value="1"/>
</dbReference>
<dbReference type="InterPro" id="IPR029021">
    <property type="entry name" value="Prot-tyrosine_phosphatase-like"/>
</dbReference>
<dbReference type="SUPFAM" id="SSF52799">
    <property type="entry name" value="(Phosphotyrosine protein) phosphatases II"/>
    <property type="match status" value="1"/>
</dbReference>
<evidence type="ECO:0000313" key="3">
    <source>
        <dbReference type="Proteomes" id="UP000274922"/>
    </source>
</evidence>
<evidence type="ECO:0000313" key="2">
    <source>
        <dbReference type="EMBL" id="RKO98573.1"/>
    </source>
</evidence>
<dbReference type="AlphaFoldDB" id="A0A4P9X156"/>
<dbReference type="Gene3D" id="3.90.190.10">
    <property type="entry name" value="Protein tyrosine phosphatase superfamily"/>
    <property type="match status" value="1"/>
</dbReference>
<dbReference type="PROSITE" id="PS50056">
    <property type="entry name" value="TYR_PHOSPHATASE_2"/>
    <property type="match status" value="1"/>
</dbReference>
<dbReference type="Pfam" id="PF13350">
    <property type="entry name" value="Y_phosphatase3"/>
    <property type="match status" value="1"/>
</dbReference>
<sequence length="147" mass="15829">LYRAGTLSDLDPAHLAHLRHRNIVHVFDLRSAREVKRAPYTLPEGMVAHHLPNGGDDDDLSPLALAQSYRVFTQGPAGFCRAYQQILACSGPTLRDFYMHLASPEAATTATLVHCAAGKDRTGVCVAVLLSFLGVADALVAAEYSLT</sequence>
<feature type="non-terminal residue" evidence="2">
    <location>
        <position position="147"/>
    </location>
</feature>
<protein>
    <recommendedName>
        <fullName evidence="1">Tyrosine specific protein phosphatases domain-containing protein</fullName>
    </recommendedName>
</protein>
<dbReference type="InterPro" id="IPR026893">
    <property type="entry name" value="Tyr/Ser_Pase_IphP-type"/>
</dbReference>
<proteinExistence type="predicted"/>
<feature type="domain" description="Tyrosine specific protein phosphatases" evidence="1">
    <location>
        <begin position="95"/>
        <end position="147"/>
    </location>
</feature>
<gene>
    <name evidence="2" type="ORF">CXG81DRAFT_8157</name>
</gene>
<name>A0A4P9X156_9FUNG</name>
<dbReference type="GO" id="GO:0004721">
    <property type="term" value="F:phosphoprotein phosphatase activity"/>
    <property type="evidence" value="ECO:0007669"/>
    <property type="project" value="InterPro"/>
</dbReference>
<evidence type="ECO:0000259" key="1">
    <source>
        <dbReference type="PROSITE" id="PS50056"/>
    </source>
</evidence>
<organism evidence="2 3">
    <name type="scientific">Caulochytrium protostelioides</name>
    <dbReference type="NCBI Taxonomy" id="1555241"/>
    <lineage>
        <taxon>Eukaryota</taxon>
        <taxon>Fungi</taxon>
        <taxon>Fungi incertae sedis</taxon>
        <taxon>Chytridiomycota</taxon>
        <taxon>Chytridiomycota incertae sedis</taxon>
        <taxon>Chytridiomycetes</taxon>
        <taxon>Caulochytriales</taxon>
        <taxon>Caulochytriaceae</taxon>
        <taxon>Caulochytrium</taxon>
    </lineage>
</organism>
<accession>A0A4P9X156</accession>
<dbReference type="Proteomes" id="UP000274922">
    <property type="component" value="Unassembled WGS sequence"/>
</dbReference>
<dbReference type="OrthoDB" id="9988524at2759"/>
<dbReference type="InterPro" id="IPR000387">
    <property type="entry name" value="Tyr_Pase_dom"/>
</dbReference>